<feature type="transmembrane region" description="Helical" evidence="6">
    <location>
        <begin position="286"/>
        <end position="312"/>
    </location>
</feature>
<protein>
    <submittedName>
        <fullName evidence="10">PspC domain-containing protein</fullName>
    </submittedName>
</protein>
<evidence type="ECO:0000313" key="10">
    <source>
        <dbReference type="EMBL" id="MBW2938265.1"/>
    </source>
</evidence>
<dbReference type="Pfam" id="PF04024">
    <property type="entry name" value="PspC"/>
    <property type="match status" value="1"/>
</dbReference>
<dbReference type="Pfam" id="PF22744">
    <property type="entry name" value="Toast-rack_PspC-Cterm"/>
    <property type="match status" value="1"/>
</dbReference>
<keyword evidence="3 6" id="KW-0812">Transmembrane</keyword>
<name>A0A9X1FPQ4_9FLAO</name>
<dbReference type="GO" id="GO:0005886">
    <property type="term" value="C:plasma membrane"/>
    <property type="evidence" value="ECO:0007669"/>
    <property type="project" value="UniProtKB-SubCell"/>
</dbReference>
<sequence>MNKTVNINLAGTFFHIDEDAYGKLQRYLVAIKKSLSDPQGSDEIIKDIEARIAELFSEKLKTSTQVVTLKELDEVIAVMGQPEDYAVDEDIFEDAPPRASKKSRSSHKQLFRDIDNKFISGVSSGLSHYLGIDAVWVRLIWILLTLFSSGTFIFVYILFWILVPAAESTSDKLKMTGEPINISNIEKKFKEGYETVADKVKNADYDKYGQKVKNSSATFFDTLGSIFLTLFKIFVKFIGIIVIIVSLSTLVGLLIGLFTAGSFGMWGHGEFTDWYQLVDTTQSPLWLISLLTFFAVGIPFFVLFILGLKMLINNLKSIGLPAKITLFVLWLASIIGLGILGIRQATETAYTGEFIIEETLPVRSGDTLNIAMYSNEKYEYDARRRGGLKIEYNENDEKIIYSTDIRLIVRSTNDSVGRIVIEKQAEGPDYLVAKRKAEAIHYNYNLSGNTLTLDAFLTTDFENKYRDQEVEVVVYLPVGTIIYADDNTYSFHRNDYNYRDILNNGDEEKYLIIEDGKTRCLDCPIEEKESWEKDVEKKHNGNKESWEKEVENDFNPVKKKDSISNTIVLDTIE</sequence>
<dbReference type="InterPro" id="IPR054319">
    <property type="entry name" value="PspC-rel_ToastRack"/>
</dbReference>
<evidence type="ECO:0000259" key="9">
    <source>
        <dbReference type="Pfam" id="PF22744"/>
    </source>
</evidence>
<evidence type="ECO:0000256" key="1">
    <source>
        <dbReference type="ARBA" id="ARBA00004162"/>
    </source>
</evidence>
<keyword evidence="11" id="KW-1185">Reference proteome</keyword>
<feature type="domain" description="Phage shock protein PspC N-terminal" evidence="7">
    <location>
        <begin position="108"/>
        <end position="165"/>
    </location>
</feature>
<comment type="caution">
    <text evidence="10">The sequence shown here is derived from an EMBL/GenBank/DDBJ whole genome shotgun (WGS) entry which is preliminary data.</text>
</comment>
<dbReference type="InterPro" id="IPR054321">
    <property type="entry name" value="PspC-rel_TM"/>
</dbReference>
<evidence type="ECO:0000259" key="8">
    <source>
        <dbReference type="Pfam" id="PF22571"/>
    </source>
</evidence>
<feature type="transmembrane region" description="Helical" evidence="6">
    <location>
        <begin position="139"/>
        <end position="163"/>
    </location>
</feature>
<evidence type="ECO:0000256" key="5">
    <source>
        <dbReference type="ARBA" id="ARBA00023136"/>
    </source>
</evidence>
<keyword evidence="2" id="KW-1003">Cell membrane</keyword>
<proteinExistence type="predicted"/>
<accession>A0A9X1FPQ4</accession>
<dbReference type="PANTHER" id="PTHR33885:SF3">
    <property type="entry name" value="PHAGE SHOCK PROTEIN C"/>
    <property type="match status" value="1"/>
</dbReference>
<feature type="domain" description="PspC-related ToastRack" evidence="9">
    <location>
        <begin position="392"/>
        <end position="524"/>
    </location>
</feature>
<gene>
    <name evidence="10" type="ORF">KXJ69_09120</name>
</gene>
<dbReference type="AlphaFoldDB" id="A0A9X1FPQ4"/>
<keyword evidence="5 6" id="KW-0472">Membrane</keyword>
<evidence type="ECO:0000256" key="3">
    <source>
        <dbReference type="ARBA" id="ARBA00022692"/>
    </source>
</evidence>
<evidence type="ECO:0000256" key="4">
    <source>
        <dbReference type="ARBA" id="ARBA00022989"/>
    </source>
</evidence>
<keyword evidence="4 6" id="KW-1133">Transmembrane helix</keyword>
<evidence type="ECO:0000256" key="2">
    <source>
        <dbReference type="ARBA" id="ARBA00022475"/>
    </source>
</evidence>
<dbReference type="InterPro" id="IPR007168">
    <property type="entry name" value="Phageshock_PspC_N"/>
</dbReference>
<reference evidence="10" key="1">
    <citation type="submission" date="2021-07" db="EMBL/GenBank/DDBJ databases">
        <title>Aureisphaera sp. CAU 1614 isolated from sea sediment.</title>
        <authorList>
            <person name="Kim W."/>
        </authorList>
    </citation>
    <scope>NUCLEOTIDE SEQUENCE</scope>
    <source>
        <strain evidence="10">CAU 1614</strain>
    </source>
</reference>
<feature type="domain" description="PspC-related transmembrane region" evidence="8">
    <location>
        <begin position="205"/>
        <end position="347"/>
    </location>
</feature>
<organism evidence="10 11">
    <name type="scientific">Halomarinibacterium sedimenti</name>
    <dbReference type="NCBI Taxonomy" id="2857106"/>
    <lineage>
        <taxon>Bacteria</taxon>
        <taxon>Pseudomonadati</taxon>
        <taxon>Bacteroidota</taxon>
        <taxon>Flavobacteriia</taxon>
        <taxon>Flavobacteriales</taxon>
        <taxon>Flavobacteriaceae</taxon>
        <taxon>Halomarinibacterium</taxon>
    </lineage>
</organism>
<evidence type="ECO:0000256" key="6">
    <source>
        <dbReference type="SAM" id="Phobius"/>
    </source>
</evidence>
<feature type="transmembrane region" description="Helical" evidence="6">
    <location>
        <begin position="324"/>
        <end position="342"/>
    </location>
</feature>
<dbReference type="InterPro" id="IPR052027">
    <property type="entry name" value="PspC"/>
</dbReference>
<feature type="transmembrane region" description="Helical" evidence="6">
    <location>
        <begin position="217"/>
        <end position="235"/>
    </location>
</feature>
<evidence type="ECO:0000259" key="7">
    <source>
        <dbReference type="Pfam" id="PF04024"/>
    </source>
</evidence>
<dbReference type="Pfam" id="PF22571">
    <property type="entry name" value="LiaI-LiaF-TM_PspC"/>
    <property type="match status" value="1"/>
</dbReference>
<dbReference type="RefSeq" id="WP_219052781.1">
    <property type="nucleotide sequence ID" value="NZ_JAHWDP010000003.1"/>
</dbReference>
<evidence type="ECO:0000313" key="11">
    <source>
        <dbReference type="Proteomes" id="UP001138686"/>
    </source>
</evidence>
<dbReference type="PANTHER" id="PTHR33885">
    <property type="entry name" value="PHAGE SHOCK PROTEIN C"/>
    <property type="match status" value="1"/>
</dbReference>
<comment type="subcellular location">
    <subcellularLocation>
        <location evidence="1">Cell membrane</location>
        <topology evidence="1">Single-pass membrane protein</topology>
    </subcellularLocation>
</comment>
<dbReference type="EMBL" id="JAHWDP010000003">
    <property type="protein sequence ID" value="MBW2938265.1"/>
    <property type="molecule type" value="Genomic_DNA"/>
</dbReference>
<feature type="transmembrane region" description="Helical" evidence="6">
    <location>
        <begin position="242"/>
        <end position="266"/>
    </location>
</feature>
<dbReference type="Proteomes" id="UP001138686">
    <property type="component" value="Unassembled WGS sequence"/>
</dbReference>